<gene>
    <name evidence="2" type="ORF">CYCCA115_LOCUS11045</name>
</gene>
<name>A0AAD2FNG3_9STRA</name>
<dbReference type="EMBL" id="CAKOGP040001725">
    <property type="protein sequence ID" value="CAJ1947235.1"/>
    <property type="molecule type" value="Genomic_DNA"/>
</dbReference>
<dbReference type="Pfam" id="PF20710">
    <property type="entry name" value="DUF6824"/>
    <property type="match status" value="1"/>
</dbReference>
<reference evidence="2" key="1">
    <citation type="submission" date="2023-08" db="EMBL/GenBank/DDBJ databases">
        <authorList>
            <person name="Audoor S."/>
            <person name="Bilcke G."/>
        </authorList>
    </citation>
    <scope>NUCLEOTIDE SEQUENCE</scope>
</reference>
<evidence type="ECO:0000313" key="3">
    <source>
        <dbReference type="Proteomes" id="UP001295423"/>
    </source>
</evidence>
<feature type="domain" description="DUF6824" evidence="1">
    <location>
        <begin position="35"/>
        <end position="107"/>
    </location>
</feature>
<sequence length="127" mass="15115">MYEDDEFLAELSLFLESPIFQSPPEVFLAPAIHQIVRGRSGVARHHIGNFDFLHRFLRAYDERYRSAHNGRKRVLAREILDRLRDAGYQFIEYSKVHQGYIEINNDRRLVNSIMHSMRDAIKSRIWI</sequence>
<keyword evidence="3" id="KW-1185">Reference proteome</keyword>
<dbReference type="AlphaFoldDB" id="A0AAD2FNG3"/>
<dbReference type="InterPro" id="IPR049227">
    <property type="entry name" value="DUF6824"/>
</dbReference>
<comment type="caution">
    <text evidence="2">The sequence shown here is derived from an EMBL/GenBank/DDBJ whole genome shotgun (WGS) entry which is preliminary data.</text>
</comment>
<protein>
    <recommendedName>
        <fullName evidence="1">DUF6824 domain-containing protein</fullName>
    </recommendedName>
</protein>
<evidence type="ECO:0000259" key="1">
    <source>
        <dbReference type="Pfam" id="PF20710"/>
    </source>
</evidence>
<organism evidence="2 3">
    <name type="scientific">Cylindrotheca closterium</name>
    <dbReference type="NCBI Taxonomy" id="2856"/>
    <lineage>
        <taxon>Eukaryota</taxon>
        <taxon>Sar</taxon>
        <taxon>Stramenopiles</taxon>
        <taxon>Ochrophyta</taxon>
        <taxon>Bacillariophyta</taxon>
        <taxon>Bacillariophyceae</taxon>
        <taxon>Bacillariophycidae</taxon>
        <taxon>Bacillariales</taxon>
        <taxon>Bacillariaceae</taxon>
        <taxon>Cylindrotheca</taxon>
    </lineage>
</organism>
<accession>A0AAD2FNG3</accession>
<dbReference type="Proteomes" id="UP001295423">
    <property type="component" value="Unassembled WGS sequence"/>
</dbReference>
<proteinExistence type="predicted"/>
<evidence type="ECO:0000313" key="2">
    <source>
        <dbReference type="EMBL" id="CAJ1947235.1"/>
    </source>
</evidence>